<keyword evidence="2" id="KW-0732">Signal</keyword>
<dbReference type="RefSeq" id="WP_052218772.1">
    <property type="nucleotide sequence ID" value="NZ_LGTE01000024.1"/>
</dbReference>
<keyword evidence="4" id="KW-1185">Reference proteome</keyword>
<evidence type="ECO:0000313" key="3">
    <source>
        <dbReference type="EMBL" id="KNZ68675.1"/>
    </source>
</evidence>
<feature type="transmembrane region" description="Helical" evidence="1">
    <location>
        <begin position="53"/>
        <end position="74"/>
    </location>
</feature>
<comment type="caution">
    <text evidence="3">The sequence shown here is derived from an EMBL/GenBank/DDBJ whole genome shotgun (WGS) entry which is preliminary data.</text>
</comment>
<dbReference type="AlphaFoldDB" id="A0A0L6VZI0"/>
<reference evidence="4" key="1">
    <citation type="submission" date="2015-07" db="EMBL/GenBank/DDBJ databases">
        <title>Complete Genome of Thermincola ferriacetica strain Z-0001T.</title>
        <authorList>
            <person name="Lusk B."/>
            <person name="Badalamenti J.P."/>
            <person name="Parameswaran P."/>
            <person name="Bond D.R."/>
            <person name="Torres C.I."/>
        </authorList>
    </citation>
    <scope>NUCLEOTIDE SEQUENCE [LARGE SCALE GENOMIC DNA]</scope>
    <source>
        <strain evidence="4">Z-0001</strain>
    </source>
</reference>
<feature type="chain" id="PRO_5005568818" description="TrbC/VIRB2 family protein" evidence="2">
    <location>
        <begin position="28"/>
        <end position="114"/>
    </location>
</feature>
<sequence length="114" mass="12088" precursor="true">MFNKRKTLIIMLLVVSLVALFAHVAFAEQLPNPSAKDLGDKIIKLVQDVGEPLGSAVVFATLLFAFFRLAVTSGNPTERAKTVQSLLYIVVAGVGLGGALFLAGFIMGLGNNLQ</sequence>
<protein>
    <recommendedName>
        <fullName evidence="5">TrbC/VIRB2 family protein</fullName>
    </recommendedName>
</protein>
<evidence type="ECO:0000256" key="2">
    <source>
        <dbReference type="SAM" id="SignalP"/>
    </source>
</evidence>
<dbReference type="Proteomes" id="UP000037175">
    <property type="component" value="Unassembled WGS sequence"/>
</dbReference>
<keyword evidence="1" id="KW-0812">Transmembrane</keyword>
<evidence type="ECO:0000256" key="1">
    <source>
        <dbReference type="SAM" id="Phobius"/>
    </source>
</evidence>
<gene>
    <name evidence="3" type="ORF">Tfer_2767</name>
</gene>
<evidence type="ECO:0000313" key="4">
    <source>
        <dbReference type="Proteomes" id="UP000037175"/>
    </source>
</evidence>
<feature type="signal peptide" evidence="2">
    <location>
        <begin position="1"/>
        <end position="27"/>
    </location>
</feature>
<organism evidence="3 4">
    <name type="scientific">Thermincola ferriacetica</name>
    <dbReference type="NCBI Taxonomy" id="281456"/>
    <lineage>
        <taxon>Bacteria</taxon>
        <taxon>Bacillati</taxon>
        <taxon>Bacillota</taxon>
        <taxon>Clostridia</taxon>
        <taxon>Eubacteriales</taxon>
        <taxon>Thermincolaceae</taxon>
        <taxon>Thermincola</taxon>
    </lineage>
</organism>
<proteinExistence type="predicted"/>
<keyword evidence="1" id="KW-0472">Membrane</keyword>
<name>A0A0L6VZI0_9FIRM</name>
<keyword evidence="1" id="KW-1133">Transmembrane helix</keyword>
<evidence type="ECO:0008006" key="5">
    <source>
        <dbReference type="Google" id="ProtNLM"/>
    </source>
</evidence>
<accession>A0A0L6VZI0</accession>
<dbReference type="EMBL" id="LGTE01000024">
    <property type="protein sequence ID" value="KNZ68675.1"/>
    <property type="molecule type" value="Genomic_DNA"/>
</dbReference>
<feature type="transmembrane region" description="Helical" evidence="1">
    <location>
        <begin position="86"/>
        <end position="109"/>
    </location>
</feature>